<accession>A0A1C7LXX2</accession>
<evidence type="ECO:0000259" key="7">
    <source>
        <dbReference type="PROSITE" id="PS50089"/>
    </source>
</evidence>
<dbReference type="InterPro" id="IPR013083">
    <property type="entry name" value="Znf_RING/FYVE/PHD"/>
</dbReference>
<evidence type="ECO:0000256" key="3">
    <source>
        <dbReference type="ARBA" id="ARBA00022833"/>
    </source>
</evidence>
<evidence type="ECO:0000256" key="6">
    <source>
        <dbReference type="SAM" id="Phobius"/>
    </source>
</evidence>
<evidence type="ECO:0000256" key="2">
    <source>
        <dbReference type="ARBA" id="ARBA00022771"/>
    </source>
</evidence>
<dbReference type="SMART" id="SM00184">
    <property type="entry name" value="RING"/>
    <property type="match status" value="1"/>
</dbReference>
<sequence>MEATSGSGAANLATLESAGLGAQGSHPTSSGGSQAQRQEGLTADVQASSFNVLIGKVLEFLGYRAFVRSDRGCNHPYLRRTGGRESPNTPGVTEWDACTFLGVWNILYIPRIVLICYLSYWTFRKRRLLRRAQAQRDAESGRAAGVQSGSGSTTATAASRAMHPTPRRQPRISAHNVRLHVQLFYLTGIFAIIWFSIAVIGVYSHGYKCRLAAPYLSWVTFTIICILYLRFTRVFLFPICRGCIRIARAERAIPSKLTQSLVDRIPLVLYIPAPPNDSSACTSPITVPSPAHAYPPERRTFLAQPSPPQRKRRFIFLRKRKDVDNPKGFSKEDIEDIHDGEFDAPGAWEDLWERGEYPLIRLEGHQSTCGICLMDFEAPKRILPLPEEGADGAAELADARANVDAEHGRDAAIQEVRVEPARQSDTFRLSLADSGEGPQPLRLLGCGHAFHKTCIDPWLVGVSGRCPYCQRQVEIPDPPKRKSRIWRRS</sequence>
<reference evidence="8 9" key="1">
    <citation type="submission" date="2016-03" db="EMBL/GenBank/DDBJ databases">
        <title>Whole genome sequencing of Grifola frondosa 9006-11.</title>
        <authorList>
            <person name="Min B."/>
            <person name="Park H."/>
            <person name="Kim J.-G."/>
            <person name="Cho H."/>
            <person name="Oh Y.-L."/>
            <person name="Kong W.-S."/>
            <person name="Choi I.-G."/>
        </authorList>
    </citation>
    <scope>NUCLEOTIDE SEQUENCE [LARGE SCALE GENOMIC DNA]</scope>
    <source>
        <strain evidence="8 9">9006-11</strain>
    </source>
</reference>
<dbReference type="OrthoDB" id="8062037at2759"/>
<keyword evidence="6" id="KW-0472">Membrane</keyword>
<keyword evidence="6" id="KW-1133">Transmembrane helix</keyword>
<keyword evidence="6" id="KW-0812">Transmembrane</keyword>
<dbReference type="GO" id="GO:0061630">
    <property type="term" value="F:ubiquitin protein ligase activity"/>
    <property type="evidence" value="ECO:0007669"/>
    <property type="project" value="TreeGrafter"/>
</dbReference>
<evidence type="ECO:0000256" key="5">
    <source>
        <dbReference type="SAM" id="MobiDB-lite"/>
    </source>
</evidence>
<dbReference type="GO" id="GO:0008270">
    <property type="term" value="F:zinc ion binding"/>
    <property type="evidence" value="ECO:0007669"/>
    <property type="project" value="UniProtKB-KW"/>
</dbReference>
<feature type="domain" description="RING-type" evidence="7">
    <location>
        <begin position="446"/>
        <end position="470"/>
    </location>
</feature>
<keyword evidence="9" id="KW-1185">Reference proteome</keyword>
<feature type="transmembrane region" description="Helical" evidence="6">
    <location>
        <begin position="183"/>
        <end position="203"/>
    </location>
</feature>
<gene>
    <name evidence="8" type="ORF">A0H81_10940</name>
</gene>
<dbReference type="Gene3D" id="3.30.40.10">
    <property type="entry name" value="Zinc/RING finger domain, C3HC4 (zinc finger)"/>
    <property type="match status" value="1"/>
</dbReference>
<dbReference type="CDD" id="cd16448">
    <property type="entry name" value="RING-H2"/>
    <property type="match status" value="1"/>
</dbReference>
<keyword evidence="1" id="KW-0479">Metal-binding</keyword>
<dbReference type="PROSITE" id="PS50089">
    <property type="entry name" value="ZF_RING_2"/>
    <property type="match status" value="1"/>
</dbReference>
<dbReference type="GO" id="GO:0006511">
    <property type="term" value="P:ubiquitin-dependent protein catabolic process"/>
    <property type="evidence" value="ECO:0007669"/>
    <property type="project" value="TreeGrafter"/>
</dbReference>
<dbReference type="PANTHER" id="PTHR45931">
    <property type="entry name" value="SI:CH211-59O9.10"/>
    <property type="match status" value="1"/>
</dbReference>
<protein>
    <recommendedName>
        <fullName evidence="7">RING-type domain-containing protein</fullName>
    </recommendedName>
</protein>
<dbReference type="GO" id="GO:0005634">
    <property type="term" value="C:nucleus"/>
    <property type="evidence" value="ECO:0007669"/>
    <property type="project" value="TreeGrafter"/>
</dbReference>
<feature type="transmembrane region" description="Helical" evidence="6">
    <location>
        <begin position="103"/>
        <end position="123"/>
    </location>
</feature>
<dbReference type="OMA" id="MICLCEF"/>
<dbReference type="InterPro" id="IPR001841">
    <property type="entry name" value="Znf_RING"/>
</dbReference>
<feature type="compositionally biased region" description="Low complexity" evidence="5">
    <location>
        <begin position="143"/>
        <end position="161"/>
    </location>
</feature>
<dbReference type="STRING" id="5627.A0A1C7LXX2"/>
<dbReference type="InterPro" id="IPR051834">
    <property type="entry name" value="RING_finger_E3_ligase"/>
</dbReference>
<dbReference type="SUPFAM" id="SSF57850">
    <property type="entry name" value="RING/U-box"/>
    <property type="match status" value="1"/>
</dbReference>
<evidence type="ECO:0000256" key="1">
    <source>
        <dbReference type="ARBA" id="ARBA00022723"/>
    </source>
</evidence>
<dbReference type="PANTHER" id="PTHR45931:SF3">
    <property type="entry name" value="RING ZINC FINGER-CONTAINING PROTEIN"/>
    <property type="match status" value="1"/>
</dbReference>
<dbReference type="Pfam" id="PF13639">
    <property type="entry name" value="zf-RING_2"/>
    <property type="match status" value="1"/>
</dbReference>
<organism evidence="8 9">
    <name type="scientific">Grifola frondosa</name>
    <name type="common">Maitake</name>
    <name type="synonym">Polyporus frondosus</name>
    <dbReference type="NCBI Taxonomy" id="5627"/>
    <lineage>
        <taxon>Eukaryota</taxon>
        <taxon>Fungi</taxon>
        <taxon>Dikarya</taxon>
        <taxon>Basidiomycota</taxon>
        <taxon>Agaricomycotina</taxon>
        <taxon>Agaricomycetes</taxon>
        <taxon>Polyporales</taxon>
        <taxon>Grifolaceae</taxon>
        <taxon>Grifola</taxon>
    </lineage>
</organism>
<keyword evidence="3" id="KW-0862">Zinc</keyword>
<dbReference type="AlphaFoldDB" id="A0A1C7LXX2"/>
<proteinExistence type="predicted"/>
<name>A0A1C7LXX2_GRIFR</name>
<comment type="caution">
    <text evidence="8">The sequence shown here is derived from an EMBL/GenBank/DDBJ whole genome shotgun (WGS) entry which is preliminary data.</text>
</comment>
<keyword evidence="2 4" id="KW-0863">Zinc-finger</keyword>
<evidence type="ECO:0000313" key="9">
    <source>
        <dbReference type="Proteomes" id="UP000092993"/>
    </source>
</evidence>
<feature type="transmembrane region" description="Helical" evidence="6">
    <location>
        <begin position="215"/>
        <end position="231"/>
    </location>
</feature>
<dbReference type="Proteomes" id="UP000092993">
    <property type="component" value="Unassembled WGS sequence"/>
</dbReference>
<dbReference type="EMBL" id="LUGG01000018">
    <property type="protein sequence ID" value="OBZ69328.1"/>
    <property type="molecule type" value="Genomic_DNA"/>
</dbReference>
<evidence type="ECO:0000313" key="8">
    <source>
        <dbReference type="EMBL" id="OBZ69328.1"/>
    </source>
</evidence>
<evidence type="ECO:0000256" key="4">
    <source>
        <dbReference type="PROSITE-ProRule" id="PRU00175"/>
    </source>
</evidence>
<feature type="region of interest" description="Disordered" evidence="5">
    <location>
        <begin position="140"/>
        <end position="168"/>
    </location>
</feature>